<proteinExistence type="predicted"/>
<evidence type="ECO:0000313" key="2">
    <source>
        <dbReference type="Proteomes" id="UP000027341"/>
    </source>
</evidence>
<gene>
    <name evidence="1" type="ORF">EI16_05000</name>
</gene>
<keyword evidence="2" id="KW-1185">Reference proteome</keyword>
<comment type="caution">
    <text evidence="1">The sequence shown here is derived from an EMBL/GenBank/DDBJ whole genome shotgun (WGS) entry which is preliminary data.</text>
</comment>
<protein>
    <submittedName>
        <fullName evidence="1">Uncharacterized protein</fullName>
    </submittedName>
</protein>
<organism evidence="1 2">
    <name type="scientific">Hydrogenovibrio marinus</name>
    <dbReference type="NCBI Taxonomy" id="28885"/>
    <lineage>
        <taxon>Bacteria</taxon>
        <taxon>Pseudomonadati</taxon>
        <taxon>Pseudomonadota</taxon>
        <taxon>Gammaproteobacteria</taxon>
        <taxon>Thiotrichales</taxon>
        <taxon>Piscirickettsiaceae</taxon>
        <taxon>Hydrogenovibrio</taxon>
    </lineage>
</organism>
<accession>A0A066ZZZ9</accession>
<sequence>MLANSANVTSAIADTTYLTWFNAFLSILSPPLSGFWPDSNVVSNKFFMYKKIINKKMATEDKATMVGVEPTPFTANLNSLCLVSF</sequence>
<name>A0A066ZZZ9_HYDMR</name>
<reference evidence="1 2" key="1">
    <citation type="submission" date="2014-04" db="EMBL/GenBank/DDBJ databases">
        <title>Draft genome sequence of Hydrogenovibrio marinus MH-110, a model organism for aerobic H2 metabolism.</title>
        <authorList>
            <person name="Cha H.J."/>
            <person name="Jo B.H."/>
            <person name="Hwang B.H."/>
        </authorList>
    </citation>
    <scope>NUCLEOTIDE SEQUENCE [LARGE SCALE GENOMIC DNA]</scope>
    <source>
        <strain evidence="1 2">MH-110</strain>
    </source>
</reference>
<dbReference type="AlphaFoldDB" id="A0A066ZZZ9"/>
<dbReference type="Proteomes" id="UP000027341">
    <property type="component" value="Unassembled WGS sequence"/>
</dbReference>
<evidence type="ECO:0000313" key="1">
    <source>
        <dbReference type="EMBL" id="KDN95660.1"/>
    </source>
</evidence>
<dbReference type="EMBL" id="JMIU01000001">
    <property type="protein sequence ID" value="KDN95660.1"/>
    <property type="molecule type" value="Genomic_DNA"/>
</dbReference>